<dbReference type="Proteomes" id="UP000199423">
    <property type="component" value="Unassembled WGS sequence"/>
</dbReference>
<keyword evidence="2" id="KW-1185">Reference proteome</keyword>
<proteinExistence type="predicted"/>
<protein>
    <submittedName>
        <fullName evidence="1">Uncharacterized protein</fullName>
    </submittedName>
</protein>
<evidence type="ECO:0000313" key="1">
    <source>
        <dbReference type="EMBL" id="SFV37474.1"/>
    </source>
</evidence>
<dbReference type="STRING" id="51670.SAMN04488557_3181"/>
<evidence type="ECO:0000313" key="2">
    <source>
        <dbReference type="Proteomes" id="UP000199423"/>
    </source>
</evidence>
<sequence length="59" mass="6301">MKQSHLSGERLDVRDNSGAVLAASLFAASAGMIWDLATGDVSAFDRMLSNLSDDEGDER</sequence>
<reference evidence="2" key="1">
    <citation type="submission" date="2016-10" db="EMBL/GenBank/DDBJ databases">
        <authorList>
            <person name="Varghese N."/>
            <person name="Submissions S."/>
        </authorList>
    </citation>
    <scope>NUCLEOTIDE SEQUENCE [LARGE SCALE GENOMIC DNA]</scope>
    <source>
        <strain evidence="2">DSM 1565</strain>
    </source>
</reference>
<gene>
    <name evidence="1" type="ORF">SAMN04488557_3181</name>
</gene>
<organism evidence="1 2">
    <name type="scientific">Hyphomicrobium facile</name>
    <dbReference type="NCBI Taxonomy" id="51670"/>
    <lineage>
        <taxon>Bacteria</taxon>
        <taxon>Pseudomonadati</taxon>
        <taxon>Pseudomonadota</taxon>
        <taxon>Alphaproteobacteria</taxon>
        <taxon>Hyphomicrobiales</taxon>
        <taxon>Hyphomicrobiaceae</taxon>
        <taxon>Hyphomicrobium</taxon>
    </lineage>
</organism>
<dbReference type="RefSeq" id="WP_092868692.1">
    <property type="nucleotide sequence ID" value="NZ_FPCH01000003.1"/>
</dbReference>
<dbReference type="AlphaFoldDB" id="A0A1I7NS26"/>
<name>A0A1I7NS26_9HYPH</name>
<dbReference type="EMBL" id="FPCH01000003">
    <property type="protein sequence ID" value="SFV37474.1"/>
    <property type="molecule type" value="Genomic_DNA"/>
</dbReference>
<accession>A0A1I7NS26</accession>